<gene>
    <name evidence="2" type="ORF">DFO73_11632</name>
</gene>
<dbReference type="OrthoDB" id="2648183at2"/>
<evidence type="ECO:0000313" key="3">
    <source>
        <dbReference type="Proteomes" id="UP000247150"/>
    </source>
</evidence>
<dbReference type="Proteomes" id="UP000247150">
    <property type="component" value="Unassembled WGS sequence"/>
</dbReference>
<organism evidence="2 3">
    <name type="scientific">Cytobacillus oceanisediminis</name>
    <dbReference type="NCBI Taxonomy" id="665099"/>
    <lineage>
        <taxon>Bacteria</taxon>
        <taxon>Bacillati</taxon>
        <taxon>Bacillota</taxon>
        <taxon>Bacilli</taxon>
        <taxon>Bacillales</taxon>
        <taxon>Bacillaceae</taxon>
        <taxon>Cytobacillus</taxon>
    </lineage>
</organism>
<feature type="transmembrane region" description="Helical" evidence="1">
    <location>
        <begin position="12"/>
        <end position="29"/>
    </location>
</feature>
<protein>
    <submittedName>
        <fullName evidence="2">Uncharacterized protein</fullName>
    </submittedName>
</protein>
<dbReference type="RefSeq" id="WP_110067113.1">
    <property type="nucleotide sequence ID" value="NZ_QGTW01000016.1"/>
</dbReference>
<comment type="caution">
    <text evidence="2">The sequence shown here is derived from an EMBL/GenBank/DDBJ whole genome shotgun (WGS) entry which is preliminary data.</text>
</comment>
<proteinExistence type="predicted"/>
<evidence type="ECO:0000256" key="1">
    <source>
        <dbReference type="SAM" id="Phobius"/>
    </source>
</evidence>
<sequence>MEYVNELLKFLGQATILIAVVTFLLKSYFKNLVAHFFKKELEEYKHDLNLITEEKKFDYQRKLHDFNLYRSRRHESYRVLFKLALSSLNKINHSRKETVWPKFEDMTYEEIEVYLKTEIKDEFEVQKTNRRFQQYRDFSIIKSSIVATRLKETMLEINKFIDYFEENELYYSNDVISVTLPMKPKMNEVSKIISVQVLVKQMVDIEIEEGFFKEKIDSLDGEIQFIEECVGKLKKQIVNELSIGDYS</sequence>
<dbReference type="AlphaFoldDB" id="A0A2V2ZJZ1"/>
<evidence type="ECO:0000313" key="2">
    <source>
        <dbReference type="EMBL" id="PWW20218.1"/>
    </source>
</evidence>
<name>A0A2V2ZJZ1_9BACI</name>
<keyword evidence="1" id="KW-1133">Transmembrane helix</keyword>
<keyword evidence="1" id="KW-0472">Membrane</keyword>
<dbReference type="EMBL" id="QGTW01000016">
    <property type="protein sequence ID" value="PWW20218.1"/>
    <property type="molecule type" value="Genomic_DNA"/>
</dbReference>
<keyword evidence="1" id="KW-0812">Transmembrane</keyword>
<accession>A0A2V2ZJZ1</accession>
<reference evidence="2 3" key="1">
    <citation type="submission" date="2018-05" db="EMBL/GenBank/DDBJ databases">
        <title>Freshwater and sediment microbial communities from various areas in North America, analyzing microbe dynamics in response to fracking.</title>
        <authorList>
            <person name="Lamendella R."/>
        </authorList>
    </citation>
    <scope>NUCLEOTIDE SEQUENCE [LARGE SCALE GENOMIC DNA]</scope>
    <source>
        <strain evidence="2 3">15_TX</strain>
    </source>
</reference>